<sequence length="541" mass="61883">MSTGNRDELRKKIDEEIAALFERIRSLSTDRNTLAPVNSLPPEVLGRAFILVRDSSLENTRAGSSKKYLNWLQVTQVSQRWRDVAIGYPDLWTKLPLHNEQCLKLFLNRSRNSPLSIVIPLSKTNISSFHFILQSSSPVRSLSLGTSSQDWNQTISHLRFPAPELKEFRLVSNSTGNKDISWPQDLFGGNAPQLRRLTVSGFPFRGYLPAFHGVTLLCLDGPVIRTPLPILLNTLRQMFSLRSLTVKDHHEQDKSNDDTNLTGLSLPIIMPHLKEVTIHSPVFERIFVFFDSLRFLKSPTFEFRWIVASSAITTIPDSYSRLLQVLQTSYQSGMTPFSRLRIGATSNDFQLVGWDITNHITCHIKMLYSRQPYFPGWFYACDQLPLTQLDSLEVYGADSLDFFKQFNDLGLTRLKSISVEDDDGLHLVRFLLQNFEKHRTTTKGPMLTADKDNQDLPVYADTCCKGESWDIDEVAFPALEVIIMPYFPYNSVSHPLWVNALKMRKRHGFGPNRIVLEKCRGVTAEMVEELQAVVEVRRDEW</sequence>
<name>A0ACD3AE28_9AGAR</name>
<reference evidence="1 2" key="1">
    <citation type="journal article" date="2019" name="Nat. Ecol. Evol.">
        <title>Megaphylogeny resolves global patterns of mushroom evolution.</title>
        <authorList>
            <person name="Varga T."/>
            <person name="Krizsan K."/>
            <person name="Foldi C."/>
            <person name="Dima B."/>
            <person name="Sanchez-Garcia M."/>
            <person name="Sanchez-Ramirez S."/>
            <person name="Szollosi G.J."/>
            <person name="Szarkandi J.G."/>
            <person name="Papp V."/>
            <person name="Albert L."/>
            <person name="Andreopoulos W."/>
            <person name="Angelini C."/>
            <person name="Antonin V."/>
            <person name="Barry K.W."/>
            <person name="Bougher N.L."/>
            <person name="Buchanan P."/>
            <person name="Buyck B."/>
            <person name="Bense V."/>
            <person name="Catcheside P."/>
            <person name="Chovatia M."/>
            <person name="Cooper J."/>
            <person name="Damon W."/>
            <person name="Desjardin D."/>
            <person name="Finy P."/>
            <person name="Geml J."/>
            <person name="Haridas S."/>
            <person name="Hughes K."/>
            <person name="Justo A."/>
            <person name="Karasinski D."/>
            <person name="Kautmanova I."/>
            <person name="Kiss B."/>
            <person name="Kocsube S."/>
            <person name="Kotiranta H."/>
            <person name="LaButti K.M."/>
            <person name="Lechner B.E."/>
            <person name="Liimatainen K."/>
            <person name="Lipzen A."/>
            <person name="Lukacs Z."/>
            <person name="Mihaltcheva S."/>
            <person name="Morgado L.N."/>
            <person name="Niskanen T."/>
            <person name="Noordeloos M.E."/>
            <person name="Ohm R.A."/>
            <person name="Ortiz-Santana B."/>
            <person name="Ovrebo C."/>
            <person name="Racz N."/>
            <person name="Riley R."/>
            <person name="Savchenko A."/>
            <person name="Shiryaev A."/>
            <person name="Soop K."/>
            <person name="Spirin V."/>
            <person name="Szebenyi C."/>
            <person name="Tomsovsky M."/>
            <person name="Tulloss R.E."/>
            <person name="Uehling J."/>
            <person name="Grigoriev I.V."/>
            <person name="Vagvolgyi C."/>
            <person name="Papp T."/>
            <person name="Martin F.M."/>
            <person name="Miettinen O."/>
            <person name="Hibbett D.S."/>
            <person name="Nagy L.G."/>
        </authorList>
    </citation>
    <scope>NUCLEOTIDE SEQUENCE [LARGE SCALE GENOMIC DNA]</scope>
    <source>
        <strain evidence="1 2">NL-1719</strain>
    </source>
</reference>
<dbReference type="EMBL" id="ML208487">
    <property type="protein sequence ID" value="TFK64148.1"/>
    <property type="molecule type" value="Genomic_DNA"/>
</dbReference>
<evidence type="ECO:0000313" key="2">
    <source>
        <dbReference type="Proteomes" id="UP000308600"/>
    </source>
</evidence>
<dbReference type="Proteomes" id="UP000308600">
    <property type="component" value="Unassembled WGS sequence"/>
</dbReference>
<accession>A0ACD3AE28</accession>
<evidence type="ECO:0000313" key="1">
    <source>
        <dbReference type="EMBL" id="TFK64148.1"/>
    </source>
</evidence>
<gene>
    <name evidence="1" type="ORF">BDN72DRAFT_846858</name>
</gene>
<protein>
    <submittedName>
        <fullName evidence="1">Uncharacterized protein</fullName>
    </submittedName>
</protein>
<keyword evidence="2" id="KW-1185">Reference proteome</keyword>
<organism evidence="1 2">
    <name type="scientific">Pluteus cervinus</name>
    <dbReference type="NCBI Taxonomy" id="181527"/>
    <lineage>
        <taxon>Eukaryota</taxon>
        <taxon>Fungi</taxon>
        <taxon>Dikarya</taxon>
        <taxon>Basidiomycota</taxon>
        <taxon>Agaricomycotina</taxon>
        <taxon>Agaricomycetes</taxon>
        <taxon>Agaricomycetidae</taxon>
        <taxon>Agaricales</taxon>
        <taxon>Pluteineae</taxon>
        <taxon>Pluteaceae</taxon>
        <taxon>Pluteus</taxon>
    </lineage>
</organism>
<proteinExistence type="predicted"/>